<comment type="subcellular location">
    <subcellularLocation>
        <location evidence="9">Cytoplasm</location>
    </subcellularLocation>
    <text evidence="9">The SRP-RNC complex is targeted to the cytoplasmic membrane.</text>
</comment>
<evidence type="ECO:0000256" key="7">
    <source>
        <dbReference type="ARBA" id="ARBA00023274"/>
    </source>
</evidence>
<dbReference type="RefSeq" id="WP_230096467.1">
    <property type="nucleotide sequence ID" value="NZ_CAKKNS010000002.1"/>
</dbReference>
<dbReference type="InterPro" id="IPR013822">
    <property type="entry name" value="Signal_recog_particl_SRP54_hlx"/>
</dbReference>
<dbReference type="InterPro" id="IPR004780">
    <property type="entry name" value="SRP"/>
</dbReference>
<dbReference type="InterPro" id="IPR004125">
    <property type="entry name" value="Signal_recog_particle_SRP54_M"/>
</dbReference>
<feature type="domain" description="AAA+ ATPase" evidence="10">
    <location>
        <begin position="100"/>
        <end position="248"/>
    </location>
</feature>
<organism evidence="13 14">
    <name type="scientific">Periweissella fabaria</name>
    <dbReference type="NCBI Taxonomy" id="546157"/>
    <lineage>
        <taxon>Bacteria</taxon>
        <taxon>Bacillati</taxon>
        <taxon>Bacillota</taxon>
        <taxon>Bacilli</taxon>
        <taxon>Lactobacillales</taxon>
        <taxon>Lactobacillaceae</taxon>
        <taxon>Periweissella</taxon>
    </lineage>
</organism>
<dbReference type="SUPFAM" id="SSF52540">
    <property type="entry name" value="P-loop containing nucleoside triphosphate hydrolases"/>
    <property type="match status" value="1"/>
</dbReference>
<dbReference type="Pfam" id="PF00448">
    <property type="entry name" value="SRP54"/>
    <property type="match status" value="1"/>
</dbReference>
<evidence type="ECO:0000256" key="1">
    <source>
        <dbReference type="ARBA" id="ARBA00005450"/>
    </source>
</evidence>
<evidence type="ECO:0000256" key="3">
    <source>
        <dbReference type="ARBA" id="ARBA00022801"/>
    </source>
</evidence>
<protein>
    <recommendedName>
        <fullName evidence="9">Signal recognition particle protein</fullName>
        <ecNumber evidence="9">3.6.5.4</ecNumber>
    </recommendedName>
    <alternativeName>
        <fullName evidence="9">Fifty-four homolog</fullName>
    </alternativeName>
</protein>
<dbReference type="PANTHER" id="PTHR11564">
    <property type="entry name" value="SIGNAL RECOGNITION PARTICLE 54K PROTEIN SRP54"/>
    <property type="match status" value="1"/>
</dbReference>
<dbReference type="EC" id="3.6.5.4" evidence="9"/>
<keyword evidence="6 9" id="KW-0733">Signal recognition particle</keyword>
<evidence type="ECO:0000259" key="11">
    <source>
        <dbReference type="SMART" id="SM00962"/>
    </source>
</evidence>
<dbReference type="Pfam" id="PF02978">
    <property type="entry name" value="SRP_SPB"/>
    <property type="match status" value="1"/>
</dbReference>
<gene>
    <name evidence="9 13" type="primary">ffh</name>
    <name evidence="13" type="ORF">WFA24289_00706</name>
</gene>
<comment type="similarity">
    <text evidence="1 9">Belongs to the GTP-binding SRP family. SRP54 subfamily.</text>
</comment>
<dbReference type="SUPFAM" id="SSF47446">
    <property type="entry name" value="Signal peptide-binding domain"/>
    <property type="match status" value="1"/>
</dbReference>
<evidence type="ECO:0000256" key="9">
    <source>
        <dbReference type="HAMAP-Rule" id="MF_00306"/>
    </source>
</evidence>
<dbReference type="SMART" id="SM00963">
    <property type="entry name" value="SRP54_N"/>
    <property type="match status" value="1"/>
</dbReference>
<comment type="subunit">
    <text evidence="9">Part of the signal recognition particle protein translocation system, which is composed of SRP and FtsY.</text>
</comment>
<dbReference type="SMART" id="SM00962">
    <property type="entry name" value="SRP54"/>
    <property type="match status" value="1"/>
</dbReference>
<name>A0ABN8BFB1_9LACO</name>
<evidence type="ECO:0000313" key="13">
    <source>
        <dbReference type="EMBL" id="CAH0416402.1"/>
    </source>
</evidence>
<feature type="domain" description="Signal recognition particle SRP54 helical bundle" evidence="12">
    <location>
        <begin position="2"/>
        <end position="87"/>
    </location>
</feature>
<dbReference type="HAMAP" id="MF_00306">
    <property type="entry name" value="SRP54"/>
    <property type="match status" value="1"/>
</dbReference>
<dbReference type="PANTHER" id="PTHR11564:SF5">
    <property type="entry name" value="SIGNAL RECOGNITION PARTICLE SUBUNIT SRP54"/>
    <property type="match status" value="1"/>
</dbReference>
<feature type="domain" description="SRP54-type proteins GTP-binding" evidence="11">
    <location>
        <begin position="101"/>
        <end position="297"/>
    </location>
</feature>
<dbReference type="EMBL" id="CAKKNS010000002">
    <property type="protein sequence ID" value="CAH0416402.1"/>
    <property type="molecule type" value="Genomic_DNA"/>
</dbReference>
<accession>A0ABN8BFB1</accession>
<dbReference type="NCBIfam" id="TIGR00959">
    <property type="entry name" value="ffh"/>
    <property type="match status" value="1"/>
</dbReference>
<keyword evidence="14" id="KW-1185">Reference proteome</keyword>
<keyword evidence="4 9" id="KW-0694">RNA-binding</keyword>
<dbReference type="InterPro" id="IPR036891">
    <property type="entry name" value="Signal_recog_part_SRP54_M_sf"/>
</dbReference>
<dbReference type="Gene3D" id="1.20.120.140">
    <property type="entry name" value="Signal recognition particle SRP54, nucleotide-binding domain"/>
    <property type="match status" value="1"/>
</dbReference>
<keyword evidence="3 9" id="KW-0378">Hydrolase</keyword>
<evidence type="ECO:0000259" key="10">
    <source>
        <dbReference type="SMART" id="SM00382"/>
    </source>
</evidence>
<dbReference type="InterPro" id="IPR022941">
    <property type="entry name" value="SRP54"/>
</dbReference>
<evidence type="ECO:0000259" key="12">
    <source>
        <dbReference type="SMART" id="SM00963"/>
    </source>
</evidence>
<evidence type="ECO:0000313" key="14">
    <source>
        <dbReference type="Proteomes" id="UP000789707"/>
    </source>
</evidence>
<proteinExistence type="inferred from homology"/>
<evidence type="ECO:0000256" key="5">
    <source>
        <dbReference type="ARBA" id="ARBA00023134"/>
    </source>
</evidence>
<dbReference type="CDD" id="cd18539">
    <property type="entry name" value="SRP_G"/>
    <property type="match status" value="1"/>
</dbReference>
<dbReference type="InterPro" id="IPR042101">
    <property type="entry name" value="SRP54_N_sf"/>
</dbReference>
<sequence length="492" mass="54253">MAFEGLTERLQKAISGLRRKGKVTDADLRETMREIRLALLEADVNFEVVKTFIKTVRDRAAGTNVLEGLNPAQQIVKIVDEELTKMMGEEAVPLNKSPKVPTVIMMAGLQGAGKTTTVGKLALKLKNEQKARPLLIAADIYRPAAIDQLEKLGHDMEIPVFSMGTGVNPRDIVKQGLAQAAENKNDYVFIDTAGRLQIDELLMDELADIKTIAQPDEILLVIDAMTGQNAVQTAEGFDQRLDVTGVVLTKLDGDTRGGAALSIRAVTGKPIKFVGQGEKMTDLDVFYPDRMSSRILGMGDMLTLIEKAQRDFDEKQAEEQMQKMKENTFDFNDFIEQLNQVQSMGPLEDIMKMIPGMANNPALKNMNVDPKDLEHIKAIVFSMTPAERENPDLLNPSRRRRLAAGSGRPVVEVNRMIKQFMEMKKMMSGLMNGKMSPQMQNMMNMMGQGGGMPGMPNIPGMGGGFGGKVANGLGNLAMKQMARKLKKAKKRR</sequence>
<evidence type="ECO:0000256" key="2">
    <source>
        <dbReference type="ARBA" id="ARBA00022741"/>
    </source>
</evidence>
<reference evidence="13 14" key="1">
    <citation type="submission" date="2021-11" db="EMBL/GenBank/DDBJ databases">
        <authorList>
            <person name="Depoorter E."/>
        </authorList>
    </citation>
    <scope>NUCLEOTIDE SEQUENCE [LARGE SCALE GENOMIC DNA]</scope>
    <source>
        <strain evidence="13 14">LMG 24289</strain>
    </source>
</reference>
<comment type="domain">
    <text evidence="9">Composed of three domains: the N-terminal N domain, which is responsible for interactions with the ribosome, the central G domain, which binds GTP, and the C-terminal M domain, which binds the RNA and the signal sequence of the RNC.</text>
</comment>
<keyword evidence="5 9" id="KW-0342">GTP-binding</keyword>
<feature type="binding site" evidence="9">
    <location>
        <begin position="191"/>
        <end position="195"/>
    </location>
    <ligand>
        <name>GTP</name>
        <dbReference type="ChEBI" id="CHEBI:37565"/>
    </ligand>
</feature>
<dbReference type="Pfam" id="PF02881">
    <property type="entry name" value="SRP54_N"/>
    <property type="match status" value="1"/>
</dbReference>
<dbReference type="InterPro" id="IPR000897">
    <property type="entry name" value="SRP54_GTPase_dom"/>
</dbReference>
<dbReference type="Gene3D" id="3.40.50.300">
    <property type="entry name" value="P-loop containing nucleotide triphosphate hydrolases"/>
    <property type="match status" value="1"/>
</dbReference>
<comment type="catalytic activity">
    <reaction evidence="8 9">
        <text>GTP + H2O = GDP + phosphate + H(+)</text>
        <dbReference type="Rhea" id="RHEA:19669"/>
        <dbReference type="ChEBI" id="CHEBI:15377"/>
        <dbReference type="ChEBI" id="CHEBI:15378"/>
        <dbReference type="ChEBI" id="CHEBI:37565"/>
        <dbReference type="ChEBI" id="CHEBI:43474"/>
        <dbReference type="ChEBI" id="CHEBI:58189"/>
        <dbReference type="EC" id="3.6.5.4"/>
    </reaction>
</comment>
<keyword evidence="9" id="KW-0963">Cytoplasm</keyword>
<evidence type="ECO:0000256" key="6">
    <source>
        <dbReference type="ARBA" id="ARBA00023135"/>
    </source>
</evidence>
<dbReference type="SMART" id="SM00382">
    <property type="entry name" value="AAA"/>
    <property type="match status" value="1"/>
</dbReference>
<evidence type="ECO:0000256" key="8">
    <source>
        <dbReference type="ARBA" id="ARBA00048027"/>
    </source>
</evidence>
<dbReference type="Proteomes" id="UP000789707">
    <property type="component" value="Unassembled WGS sequence"/>
</dbReference>
<comment type="function">
    <text evidence="9">Involved in targeting and insertion of nascent membrane proteins into the cytoplasmic membrane. Binds to the hydrophobic signal sequence of the ribosome-nascent chain (RNC) as it emerges from the ribosomes. The SRP-RNC complex is then targeted to the cytoplasmic membrane where it interacts with the SRP receptor FtsY.</text>
</comment>
<feature type="binding site" evidence="9">
    <location>
        <begin position="108"/>
        <end position="115"/>
    </location>
    <ligand>
        <name>GTP</name>
        <dbReference type="ChEBI" id="CHEBI:37565"/>
    </ligand>
</feature>
<dbReference type="InterPro" id="IPR027417">
    <property type="entry name" value="P-loop_NTPase"/>
</dbReference>
<feature type="binding site" evidence="9">
    <location>
        <begin position="249"/>
        <end position="252"/>
    </location>
    <ligand>
        <name>GTP</name>
        <dbReference type="ChEBI" id="CHEBI:37565"/>
    </ligand>
</feature>
<dbReference type="Gene3D" id="1.10.260.30">
    <property type="entry name" value="Signal recognition particle, SRP54 subunit, M-domain"/>
    <property type="match status" value="1"/>
</dbReference>
<keyword evidence="2 9" id="KW-0547">Nucleotide-binding</keyword>
<comment type="caution">
    <text evidence="13">The sequence shown here is derived from an EMBL/GenBank/DDBJ whole genome shotgun (WGS) entry which is preliminary data.</text>
</comment>
<keyword evidence="7 9" id="KW-0687">Ribonucleoprotein</keyword>
<evidence type="ECO:0000256" key="4">
    <source>
        <dbReference type="ARBA" id="ARBA00022884"/>
    </source>
</evidence>
<dbReference type="InterPro" id="IPR003593">
    <property type="entry name" value="AAA+_ATPase"/>
</dbReference>